<evidence type="ECO:0000313" key="3">
    <source>
        <dbReference type="Proteomes" id="UP000282211"/>
    </source>
</evidence>
<dbReference type="AlphaFoldDB" id="A0A420WJ70"/>
<feature type="coiled-coil region" evidence="1">
    <location>
        <begin position="63"/>
        <end position="90"/>
    </location>
</feature>
<keyword evidence="1" id="KW-0175">Coiled coil</keyword>
<gene>
    <name evidence="2" type="ORF">DES40_0368</name>
</gene>
<evidence type="ECO:0000313" key="2">
    <source>
        <dbReference type="EMBL" id="RKQ71060.1"/>
    </source>
</evidence>
<proteinExistence type="predicted"/>
<keyword evidence="2" id="KW-0131">Cell cycle</keyword>
<name>A0A420WJ70_9PROT</name>
<dbReference type="InParanoid" id="A0A420WJ70"/>
<sequence>MRYTPQMNEVHSSQFAPIAIVSGFFRNVRWPVLAICTLYVYLAFHALSGSQGVVNWVNNDTRAEILQSRLDNLTLQKQVLEAKVEALSVEQLDIDVLDQLSREKLFYSYPKELTIWLDPEG</sequence>
<reference evidence="2 3" key="1">
    <citation type="submission" date="2018-10" db="EMBL/GenBank/DDBJ databases">
        <title>Genomic Encyclopedia of Type Strains, Phase IV (KMG-IV): sequencing the most valuable type-strain genomes for metagenomic binning, comparative biology and taxonomic classification.</title>
        <authorList>
            <person name="Goeker M."/>
        </authorList>
    </citation>
    <scope>NUCLEOTIDE SEQUENCE [LARGE SCALE GENOMIC DNA]</scope>
    <source>
        <strain evidence="2 3">DSM 22008</strain>
    </source>
</reference>
<evidence type="ECO:0000256" key="1">
    <source>
        <dbReference type="SAM" id="Coils"/>
    </source>
</evidence>
<keyword evidence="3" id="KW-1185">Reference proteome</keyword>
<dbReference type="GO" id="GO:0051301">
    <property type="term" value="P:cell division"/>
    <property type="evidence" value="ECO:0007669"/>
    <property type="project" value="UniProtKB-KW"/>
</dbReference>
<organism evidence="2 3">
    <name type="scientific">Litorimonas taeanensis</name>
    <dbReference type="NCBI Taxonomy" id="568099"/>
    <lineage>
        <taxon>Bacteria</taxon>
        <taxon>Pseudomonadati</taxon>
        <taxon>Pseudomonadota</taxon>
        <taxon>Alphaproteobacteria</taxon>
        <taxon>Maricaulales</taxon>
        <taxon>Robiginitomaculaceae</taxon>
    </lineage>
</organism>
<dbReference type="EMBL" id="RBII01000001">
    <property type="protein sequence ID" value="RKQ71060.1"/>
    <property type="molecule type" value="Genomic_DNA"/>
</dbReference>
<dbReference type="Proteomes" id="UP000282211">
    <property type="component" value="Unassembled WGS sequence"/>
</dbReference>
<comment type="caution">
    <text evidence="2">The sequence shown here is derived from an EMBL/GenBank/DDBJ whole genome shotgun (WGS) entry which is preliminary data.</text>
</comment>
<keyword evidence="2" id="KW-0132">Cell division</keyword>
<accession>A0A420WJ70</accession>
<protein>
    <submittedName>
        <fullName evidence="2">Cell division protein FtsB</fullName>
    </submittedName>
</protein>